<name>A0ACC3YQB4_COLTU</name>
<accession>A0ACC3YQB4</accession>
<organism evidence="1 2">
    <name type="scientific">Colletotrichum truncatum</name>
    <name type="common">Anthracnose fungus</name>
    <name type="synonym">Colletotrichum capsici</name>
    <dbReference type="NCBI Taxonomy" id="5467"/>
    <lineage>
        <taxon>Eukaryota</taxon>
        <taxon>Fungi</taxon>
        <taxon>Dikarya</taxon>
        <taxon>Ascomycota</taxon>
        <taxon>Pezizomycotina</taxon>
        <taxon>Sordariomycetes</taxon>
        <taxon>Hypocreomycetidae</taxon>
        <taxon>Glomerellales</taxon>
        <taxon>Glomerellaceae</taxon>
        <taxon>Colletotrichum</taxon>
        <taxon>Colletotrichum truncatum species complex</taxon>
    </lineage>
</organism>
<comment type="caution">
    <text evidence="1">The sequence shown here is derived from an EMBL/GenBank/DDBJ whole genome shotgun (WGS) entry which is preliminary data.</text>
</comment>
<evidence type="ECO:0000313" key="1">
    <source>
        <dbReference type="EMBL" id="KAL0933651.1"/>
    </source>
</evidence>
<protein>
    <submittedName>
        <fullName evidence="1">Methyl transferase-like protein</fullName>
    </submittedName>
</protein>
<evidence type="ECO:0000313" key="2">
    <source>
        <dbReference type="Proteomes" id="UP000805649"/>
    </source>
</evidence>
<sequence>MASSTRPGSDVPDMNLYKLDRVHRTLEQLKDKPMWDAEDTGGFDCMHYLGNAAIDNAARQLGLKPGDRVLDIGSGFGGTGRYLYRHYGVETTGIELQGDIHDIATTINNKSGAAGRVSSIHGNFLELSSNRMGVPVDHIVSFLCILHIPEREALFKKALEMLKVGGGFYIEDFFARTALDDKTLSLLRESVSCPDLPDRQKYEAELTKAGFEVAEWVDISDTWADFVHHRAGHPSVDTDLITFYNAVDEVFASGKVGGVRITCRKI</sequence>
<dbReference type="EMBL" id="VUJX02000007">
    <property type="protein sequence ID" value="KAL0933651.1"/>
    <property type="molecule type" value="Genomic_DNA"/>
</dbReference>
<proteinExistence type="predicted"/>
<reference evidence="1 2" key="1">
    <citation type="journal article" date="2020" name="Phytopathology">
        <title>Genome Sequence Resources of Colletotrichum truncatum, C. plurivorum, C. musicola, and C. sojae: Four Species Pathogenic to Soybean (Glycine max).</title>
        <authorList>
            <person name="Rogerio F."/>
            <person name="Boufleur T.R."/>
            <person name="Ciampi-Guillardi M."/>
            <person name="Sukno S.A."/>
            <person name="Thon M.R."/>
            <person name="Massola Junior N.S."/>
            <person name="Baroncelli R."/>
        </authorList>
    </citation>
    <scope>NUCLEOTIDE SEQUENCE [LARGE SCALE GENOMIC DNA]</scope>
    <source>
        <strain evidence="1 2">CMES1059</strain>
    </source>
</reference>
<gene>
    <name evidence="1" type="ORF">CTRU02_210450</name>
</gene>
<dbReference type="Proteomes" id="UP000805649">
    <property type="component" value="Unassembled WGS sequence"/>
</dbReference>
<keyword evidence="2" id="KW-1185">Reference proteome</keyword>